<evidence type="ECO:0000256" key="2">
    <source>
        <dbReference type="ARBA" id="ARBA00022741"/>
    </source>
</evidence>
<dbReference type="CDD" id="cd14014">
    <property type="entry name" value="STKc_PknB_like"/>
    <property type="match status" value="1"/>
</dbReference>
<feature type="compositionally biased region" description="Gly residues" evidence="6">
    <location>
        <begin position="394"/>
        <end position="419"/>
    </location>
</feature>
<dbReference type="InterPro" id="IPR008271">
    <property type="entry name" value="Ser/Thr_kinase_AS"/>
</dbReference>
<evidence type="ECO:0000256" key="4">
    <source>
        <dbReference type="ARBA" id="ARBA00022840"/>
    </source>
</evidence>
<evidence type="ECO:0000256" key="3">
    <source>
        <dbReference type="ARBA" id="ARBA00022777"/>
    </source>
</evidence>
<keyword evidence="8" id="KW-0723">Serine/threonine-protein kinase</keyword>
<feature type="domain" description="Protein kinase" evidence="7">
    <location>
        <begin position="35"/>
        <end position="285"/>
    </location>
</feature>
<keyword evidence="9" id="KW-1185">Reference proteome</keyword>
<reference evidence="8 9" key="1">
    <citation type="submission" date="2020-09" db="EMBL/GenBank/DDBJ databases">
        <title>Diversity and distribution of actinomycetes associated with coral in the coast of Hainan.</title>
        <authorList>
            <person name="Li F."/>
        </authorList>
    </citation>
    <scope>NUCLEOTIDE SEQUENCE [LARGE SCALE GENOMIC DNA]</scope>
    <source>
        <strain evidence="8 9">HNM0947</strain>
    </source>
</reference>
<keyword evidence="3 8" id="KW-0418">Kinase</keyword>
<feature type="region of interest" description="Disordered" evidence="6">
    <location>
        <begin position="532"/>
        <end position="589"/>
    </location>
</feature>
<dbReference type="Proteomes" id="UP000806528">
    <property type="component" value="Unassembled WGS sequence"/>
</dbReference>
<evidence type="ECO:0000256" key="6">
    <source>
        <dbReference type="SAM" id="MobiDB-lite"/>
    </source>
</evidence>
<dbReference type="EMBL" id="JADBGI010000008">
    <property type="protein sequence ID" value="MBE2999282.1"/>
    <property type="molecule type" value="Genomic_DNA"/>
</dbReference>
<dbReference type="InterPro" id="IPR011009">
    <property type="entry name" value="Kinase-like_dom_sf"/>
</dbReference>
<accession>A0ABR9P643</accession>
<feature type="binding site" evidence="5">
    <location>
        <position position="63"/>
    </location>
    <ligand>
        <name>ATP</name>
        <dbReference type="ChEBI" id="CHEBI:30616"/>
    </ligand>
</feature>
<proteinExistence type="predicted"/>
<dbReference type="InterPro" id="IPR017441">
    <property type="entry name" value="Protein_kinase_ATP_BS"/>
</dbReference>
<dbReference type="PANTHER" id="PTHR43289">
    <property type="entry name" value="MITOGEN-ACTIVATED PROTEIN KINASE KINASE KINASE 20-RELATED"/>
    <property type="match status" value="1"/>
</dbReference>
<name>A0ABR9P643_9ACTN</name>
<feature type="compositionally biased region" description="Basic and acidic residues" evidence="6">
    <location>
        <begin position="573"/>
        <end position="589"/>
    </location>
</feature>
<feature type="region of interest" description="Disordered" evidence="6">
    <location>
        <begin position="1"/>
        <end position="29"/>
    </location>
</feature>
<evidence type="ECO:0000256" key="5">
    <source>
        <dbReference type="PROSITE-ProRule" id="PRU10141"/>
    </source>
</evidence>
<dbReference type="PROSITE" id="PS50011">
    <property type="entry name" value="PROTEIN_KINASE_DOM"/>
    <property type="match status" value="1"/>
</dbReference>
<feature type="region of interest" description="Disordered" evidence="6">
    <location>
        <begin position="375"/>
        <end position="428"/>
    </location>
</feature>
<organism evidence="8 9">
    <name type="scientific">Nocardiopsis coralli</name>
    <dbReference type="NCBI Taxonomy" id="2772213"/>
    <lineage>
        <taxon>Bacteria</taxon>
        <taxon>Bacillati</taxon>
        <taxon>Actinomycetota</taxon>
        <taxon>Actinomycetes</taxon>
        <taxon>Streptosporangiales</taxon>
        <taxon>Nocardiopsidaceae</taxon>
        <taxon>Nocardiopsis</taxon>
    </lineage>
</organism>
<dbReference type="Gene3D" id="3.30.200.20">
    <property type="entry name" value="Phosphorylase Kinase, domain 1"/>
    <property type="match status" value="1"/>
</dbReference>
<protein>
    <submittedName>
        <fullName evidence="8">Serine/threonine protein kinase</fullName>
    </submittedName>
</protein>
<dbReference type="SUPFAM" id="SSF56112">
    <property type="entry name" value="Protein kinase-like (PK-like)"/>
    <property type="match status" value="1"/>
</dbReference>
<dbReference type="Pfam" id="PF00069">
    <property type="entry name" value="Pkinase"/>
    <property type="match status" value="1"/>
</dbReference>
<gene>
    <name evidence="8" type="ORF">IDM40_11275</name>
</gene>
<evidence type="ECO:0000256" key="1">
    <source>
        <dbReference type="ARBA" id="ARBA00022679"/>
    </source>
</evidence>
<dbReference type="PANTHER" id="PTHR43289:SF34">
    <property type="entry name" value="SERINE_THREONINE-PROTEIN KINASE YBDM-RELATED"/>
    <property type="match status" value="1"/>
</dbReference>
<dbReference type="SMART" id="SM00220">
    <property type="entry name" value="S_TKc"/>
    <property type="match status" value="1"/>
</dbReference>
<evidence type="ECO:0000313" key="9">
    <source>
        <dbReference type="Proteomes" id="UP000806528"/>
    </source>
</evidence>
<dbReference type="GO" id="GO:0004674">
    <property type="term" value="F:protein serine/threonine kinase activity"/>
    <property type="evidence" value="ECO:0007669"/>
    <property type="project" value="UniProtKB-KW"/>
</dbReference>
<dbReference type="PROSITE" id="PS00108">
    <property type="entry name" value="PROTEIN_KINASE_ST"/>
    <property type="match status" value="1"/>
</dbReference>
<sequence length="589" mass="61416">MIPPSPAPGTDPAPPPLPPGVQPLGAGDPRRVGPFRLVGRLGSGGMGVVYAALDDADRRVAVKTVHRIFASDADFRTRFAREVAMVRRVQAACVPRFVGCGPGAEVPWLATEYVPGPTLTERLRHGPLRGPELTLFALGAAEALAAIHAVGVVHRDLKPGNVILSPTGPKVLDFGIARAADETALTHTGGVVGTPGWIAPEQYRGDDATGFSDVFAWACLVAHAATGREPFGAGTTQSVVTRVLDGRPDLDGVPGSLALIMERALDKDPGRRPRADELMRELAVLVPDEASPAVSPSGAVDVTLVMGQAWAGPGAPRTPDGTVPGVDLWVANAPPRESWVRRHRRGIAVGTGALALTLVASLGIGAWAGDGSGSVPLVPGSDPSVEDGEPFAADGGGSGGADGSGAADGDGDASDGGGGSEEDADADRVEHDVADAPAEYQDLFEDGEVTLVPDPDEPLAAVRRIEPADGDGEGLDVLRIVQTEEPSESLFWLDFEYLLDFGALEVRESDFVWAEQPDPSAADGSEMEVERLSSGGMAVLSPDNPTRSDFGFMAPVDREDEPFHYLPRSVSGPEDRLAHDHDLPDLHGH</sequence>
<evidence type="ECO:0000259" key="7">
    <source>
        <dbReference type="PROSITE" id="PS50011"/>
    </source>
</evidence>
<dbReference type="Gene3D" id="1.10.510.10">
    <property type="entry name" value="Transferase(Phosphotransferase) domain 1"/>
    <property type="match status" value="1"/>
</dbReference>
<keyword evidence="2 5" id="KW-0547">Nucleotide-binding</keyword>
<dbReference type="RefSeq" id="WP_193121906.1">
    <property type="nucleotide sequence ID" value="NZ_JADBGI010000008.1"/>
</dbReference>
<comment type="caution">
    <text evidence="8">The sequence shown here is derived from an EMBL/GenBank/DDBJ whole genome shotgun (WGS) entry which is preliminary data.</text>
</comment>
<keyword evidence="4 5" id="KW-0067">ATP-binding</keyword>
<dbReference type="InterPro" id="IPR000719">
    <property type="entry name" value="Prot_kinase_dom"/>
</dbReference>
<feature type="compositionally biased region" description="Pro residues" evidence="6">
    <location>
        <begin position="1"/>
        <end position="21"/>
    </location>
</feature>
<dbReference type="PROSITE" id="PS00107">
    <property type="entry name" value="PROTEIN_KINASE_ATP"/>
    <property type="match status" value="1"/>
</dbReference>
<evidence type="ECO:0000313" key="8">
    <source>
        <dbReference type="EMBL" id="MBE2999282.1"/>
    </source>
</evidence>
<keyword evidence="1" id="KW-0808">Transferase</keyword>